<dbReference type="PROSITE" id="PS50923">
    <property type="entry name" value="SUSHI"/>
    <property type="match status" value="1"/>
</dbReference>
<evidence type="ECO:0000256" key="14">
    <source>
        <dbReference type="ARBA" id="ARBA00023290"/>
    </source>
</evidence>
<feature type="disulfide bond" evidence="21">
    <location>
        <begin position="304"/>
        <end position="325"/>
    </location>
</feature>
<organism evidence="29 34">
    <name type="scientific">Sapajus apella</name>
    <name type="common">Brown-capped capuchin</name>
    <name type="synonym">Cebus apella</name>
    <dbReference type="NCBI Taxonomy" id="9515"/>
    <lineage>
        <taxon>Eukaryota</taxon>
        <taxon>Metazoa</taxon>
        <taxon>Chordata</taxon>
        <taxon>Craniata</taxon>
        <taxon>Vertebrata</taxon>
        <taxon>Euteleostomi</taxon>
        <taxon>Mammalia</taxon>
        <taxon>Eutheria</taxon>
        <taxon>Euarchontoglires</taxon>
        <taxon>Primates</taxon>
        <taxon>Haplorrhini</taxon>
        <taxon>Platyrrhini</taxon>
        <taxon>Cebidae</taxon>
        <taxon>Cebinae</taxon>
        <taxon>Sapajus</taxon>
    </lineage>
</organism>
<evidence type="ECO:0000259" key="25">
    <source>
        <dbReference type="PROSITE" id="PS50041"/>
    </source>
</evidence>
<dbReference type="FunFam" id="3.10.100.10:FF:000002">
    <property type="entry name" value="Hyaluronan proteoglycan link protein 1"/>
    <property type="match status" value="1"/>
</dbReference>
<dbReference type="CDD" id="cd00033">
    <property type="entry name" value="CCP"/>
    <property type="match status" value="1"/>
</dbReference>
<dbReference type="FunFam" id="3.10.100.10:FF:000011">
    <property type="entry name" value="Aggrecan core protein"/>
    <property type="match status" value="1"/>
</dbReference>
<dbReference type="RefSeq" id="XP_032127142.1">
    <property type="nucleotide sequence ID" value="XM_032271251.1"/>
</dbReference>
<comment type="similarity">
    <text evidence="2">Belongs to the aggrecan/versican proteoglycan family.</text>
</comment>
<evidence type="ECO:0000313" key="31">
    <source>
        <dbReference type="RefSeq" id="XP_032127138.1"/>
    </source>
</evidence>
<feature type="disulfide bond" evidence="21">
    <location>
        <begin position="206"/>
        <end position="227"/>
    </location>
</feature>
<dbReference type="FunFam" id="2.60.40.10:FF:000571">
    <property type="entry name" value="Neurocan core protein"/>
    <property type="match status" value="1"/>
</dbReference>
<feature type="disulfide bond" evidence="19">
    <location>
        <begin position="1073"/>
        <end position="1082"/>
    </location>
</feature>
<evidence type="ECO:0000256" key="9">
    <source>
        <dbReference type="ARBA" id="ARBA00022837"/>
    </source>
</evidence>
<dbReference type="InterPro" id="IPR050691">
    <property type="entry name" value="Hyaluronan_bind_Proteoglycan"/>
</dbReference>
<keyword evidence="7" id="KW-0430">Lectin</keyword>
<dbReference type="GO" id="GO:0007417">
    <property type="term" value="P:central nervous system development"/>
    <property type="evidence" value="ECO:0007669"/>
    <property type="project" value="TreeGrafter"/>
</dbReference>
<dbReference type="InterPro" id="IPR001304">
    <property type="entry name" value="C-type_lectin-like"/>
</dbReference>
<feature type="compositionally biased region" description="Basic and acidic residues" evidence="22">
    <location>
        <begin position="1309"/>
        <end position="1322"/>
    </location>
</feature>
<dbReference type="GO" id="GO:0043202">
    <property type="term" value="C:lysosomal lumen"/>
    <property type="evidence" value="ECO:0007669"/>
    <property type="project" value="UniProtKB-ARBA"/>
</dbReference>
<keyword evidence="8" id="KW-0677">Repeat</keyword>
<dbReference type="SMART" id="SM00445">
    <property type="entry name" value="LINK"/>
    <property type="match status" value="2"/>
</dbReference>
<keyword evidence="4 19" id="KW-0245">EGF-like domain</keyword>
<evidence type="ECO:0000256" key="20">
    <source>
        <dbReference type="PROSITE-ProRule" id="PRU00302"/>
    </source>
</evidence>
<dbReference type="RefSeq" id="XP_032127136.1">
    <property type="nucleotide sequence ID" value="XM_032271245.1"/>
</dbReference>
<feature type="compositionally biased region" description="Low complexity" evidence="22">
    <location>
        <begin position="933"/>
        <end position="946"/>
    </location>
</feature>
<dbReference type="PANTHER" id="PTHR22804">
    <property type="entry name" value="AGGRECAN/VERSICAN PROTEOGLYCAN"/>
    <property type="match status" value="1"/>
</dbReference>
<evidence type="ECO:0000256" key="21">
    <source>
        <dbReference type="PROSITE-ProRule" id="PRU00323"/>
    </source>
</evidence>
<evidence type="ECO:0000256" key="15">
    <source>
        <dbReference type="ARBA" id="ARBA00023319"/>
    </source>
</evidence>
<dbReference type="SMART" id="SM00181">
    <property type="entry name" value="EGF"/>
    <property type="match status" value="2"/>
</dbReference>
<dbReference type="InterPro" id="IPR000436">
    <property type="entry name" value="Sushi_SCR_CCP_dom"/>
</dbReference>
<dbReference type="SMART" id="SM00179">
    <property type="entry name" value="EGF_CA"/>
    <property type="match status" value="2"/>
</dbReference>
<dbReference type="InterPro" id="IPR036179">
    <property type="entry name" value="Ig-like_dom_sf"/>
</dbReference>
<feature type="disulfide bond" evidence="20">
    <location>
        <begin position="1245"/>
        <end position="1272"/>
    </location>
</feature>
<dbReference type="Pfam" id="PF07686">
    <property type="entry name" value="V-set"/>
    <property type="match status" value="1"/>
</dbReference>
<dbReference type="InterPro" id="IPR007110">
    <property type="entry name" value="Ig-like_dom"/>
</dbReference>
<evidence type="ECO:0000313" key="29">
    <source>
        <dbReference type="Proteomes" id="UP000504640"/>
    </source>
</evidence>
<dbReference type="GO" id="GO:0030246">
    <property type="term" value="F:carbohydrate binding"/>
    <property type="evidence" value="ECO:0007669"/>
    <property type="project" value="UniProtKB-KW"/>
</dbReference>
<dbReference type="GO" id="GO:0005615">
    <property type="term" value="C:extracellular space"/>
    <property type="evidence" value="ECO:0007669"/>
    <property type="project" value="TreeGrafter"/>
</dbReference>
<dbReference type="InterPro" id="IPR001881">
    <property type="entry name" value="EGF-like_Ca-bd_dom"/>
</dbReference>
<keyword evidence="12 19" id="KW-1015">Disulfide bond</keyword>
<dbReference type="Gene3D" id="2.60.40.10">
    <property type="entry name" value="Immunoglobulins"/>
    <property type="match status" value="1"/>
</dbReference>
<feature type="region of interest" description="Disordered" evidence="22">
    <location>
        <begin position="1274"/>
        <end position="1322"/>
    </location>
</feature>
<accession>A0A6J3HBC0</accession>
<dbReference type="Gene3D" id="3.10.100.10">
    <property type="entry name" value="Mannose-Binding Protein A, subunit A"/>
    <property type="match status" value="3"/>
</dbReference>
<dbReference type="CDD" id="cd03517">
    <property type="entry name" value="Link_domain_CSPGs_modules_1_3"/>
    <property type="match status" value="1"/>
</dbReference>
<feature type="domain" description="Sushi" evidence="27">
    <location>
        <begin position="1214"/>
        <end position="1274"/>
    </location>
</feature>
<evidence type="ECO:0000259" key="24">
    <source>
        <dbReference type="PROSITE" id="PS50026"/>
    </source>
</evidence>
<dbReference type="SMART" id="SM00034">
    <property type="entry name" value="CLECT"/>
    <property type="match status" value="1"/>
</dbReference>
<evidence type="ECO:0000256" key="2">
    <source>
        <dbReference type="ARBA" id="ARBA00006838"/>
    </source>
</evidence>
<dbReference type="Pfam" id="PF00193">
    <property type="entry name" value="Xlink"/>
    <property type="match status" value="2"/>
</dbReference>
<feature type="disulfide bond" evidence="20">
    <location>
        <begin position="1216"/>
        <end position="1259"/>
    </location>
</feature>
<proteinExistence type="inferred from homology"/>
<feature type="region of interest" description="Disordered" evidence="22">
    <location>
        <begin position="361"/>
        <end position="389"/>
    </location>
</feature>
<dbReference type="InterPro" id="IPR003599">
    <property type="entry name" value="Ig_sub"/>
</dbReference>
<dbReference type="InterPro" id="IPR013783">
    <property type="entry name" value="Ig-like_fold"/>
</dbReference>
<keyword evidence="3" id="KW-0964">Secreted</keyword>
<dbReference type="SUPFAM" id="SSF48726">
    <property type="entry name" value="Immunoglobulin"/>
    <property type="match status" value="1"/>
</dbReference>
<dbReference type="FunFam" id="2.10.25.10:FF:000573">
    <property type="entry name" value="Neurocan core protein"/>
    <property type="match status" value="1"/>
</dbReference>
<feature type="compositionally biased region" description="Basic residues" evidence="22">
    <location>
        <begin position="1274"/>
        <end position="1308"/>
    </location>
</feature>
<keyword evidence="13" id="KW-0325">Glycoprotein</keyword>
<gene>
    <name evidence="30 31 32 33 34" type="primary">NCAN</name>
</gene>
<dbReference type="PROSITE" id="PS50041">
    <property type="entry name" value="C_TYPE_LECTIN_2"/>
    <property type="match status" value="1"/>
</dbReference>
<dbReference type="InterPro" id="IPR000152">
    <property type="entry name" value="EGF-type_Asp/Asn_hydroxyl_site"/>
</dbReference>
<dbReference type="PROSITE" id="PS00010">
    <property type="entry name" value="ASX_HYDROXYL"/>
    <property type="match status" value="1"/>
</dbReference>
<evidence type="ECO:0000256" key="22">
    <source>
        <dbReference type="SAM" id="MobiDB-lite"/>
    </source>
</evidence>
<evidence type="ECO:0000313" key="33">
    <source>
        <dbReference type="RefSeq" id="XP_032127141.1"/>
    </source>
</evidence>
<dbReference type="GO" id="GO:0005540">
    <property type="term" value="F:hyaluronic acid binding"/>
    <property type="evidence" value="ECO:0007669"/>
    <property type="project" value="UniProtKB-KW"/>
</dbReference>
<dbReference type="Pfam" id="PF00008">
    <property type="entry name" value="EGF"/>
    <property type="match status" value="1"/>
</dbReference>
<dbReference type="InterPro" id="IPR013106">
    <property type="entry name" value="Ig_V-set"/>
</dbReference>
<dbReference type="CDD" id="cd00054">
    <property type="entry name" value="EGF_CA"/>
    <property type="match status" value="2"/>
</dbReference>
<evidence type="ECO:0000256" key="16">
    <source>
        <dbReference type="ARBA" id="ARBA00059308"/>
    </source>
</evidence>
<dbReference type="PANTHER" id="PTHR22804:SF24">
    <property type="entry name" value="NEUROCAN CORE PROTEIN"/>
    <property type="match status" value="1"/>
</dbReference>
<sequence>MGTTFVWASGLLMLQMLLFVAGEQGTQDIADASERGLHMQKLGSGSVRAALAELVALPCLFTLQPRPSAARDAPRIKWTKVRTASGQRQDLPILVAKDNVVRVAKSWQGRVSLPAYPRHRANATLLLGPLRASDSGLYRCQVVRGIEDEQDLVPLEVTGVVFHYRAARDRYALTFAEAQEACRLSSAIIAAPRHLQAAFEDGFDNCDAGWLSDRTVRYPITQSRPGCYGDRSSLPGVRSYGRRNPQELYDVYCFARELGGEVFYVGPARRLTLAGARAQCRRQGAALASVGQLHLAWHEGLDQCDPGWLADGSVRYPIQTPRRRCGGPAPGVRTVYRFANRTGFPSPAARFDAYCFRAHHPTSQHGDLESPSSGDEGEIVSAEGPPVRELEPTLEEAEVVTPDFQEPLVASGEEEPLILAEKQKSQETLSPTPGEPMLASWPTGEVWQSTVAPSPSDMGADTASGSHTEVAPTGPTPRRMGRFKGLNGRYFQQQEPEPGLQVEMEAGAQPPTPEAAGNHLEPPLAVTEALGSGRSRSPWADLTNEVDMPGAGSAGGKSSPEPWLWPPTVVPPSISGQSRAPVLELEKAEGPSARPATPDLSWPQSEVTVPAPGPAPWEASPVLPSPDLPVMAMLRGPKQWLLPFSTPTSTEADRVEGHGEATATALRSPAAETTVYSLPPSSPTGQAEEPTPTTSQSPRVDFRETGETSPAQLNKAEHPSSSPWPSVDRNVAADFFPTATATEPTTEPMGLRGISGSESGVFNTAESPTSGLQATVNEVQDPWPSMYSKGLDASPSSSPAGSPGVSLIPKVTPSWVATDEGATVKPMGSTVTLAPSDASGIWGPGSQLFEEAESTTLSPQVALDPSIATFLTTLEQGDKVGVPAVSTLASSSSQPHPEPEDQVETQGTTGASASLHQSSPLGKPAVPPWTPTAASVGEAASVSSGEPTVPWDSSSTLLPVTLGTEDFELEVLAGSPGIESFWEEVASGEEPATPDLPGTPTNEGEEEAPLDPCENNPCLHGGTCNANGTMYGCSCDQGFAGENCEIDIDDCLCSPCENGGTCIDEVNGFVCLCLPSYGGSLCEKDTEGCDRGWHKFQGHCYRYFAHRRAWEDAERDCRRRAGHLTSVHSPEEHSFINSFGHENTWIGLNDRIVERDFQWTDNTGLQFENWRENQPDNFFAGGEDCVVMVAHESGHWNDVPCNYNLPYVCKKGTVLCGPPPAVENASLIGARKAKYNVHATVRYQCDEGFAQHHVATVRCRSNGKWDRPQIVCTKPRRSHRMRRHHHHHQRHHQHHHHKSRKERRKHKKQPTEDWEKDEGNFC</sequence>
<dbReference type="CDD" id="cd03520">
    <property type="entry name" value="Link_domain_CSPGs_modules_2_4"/>
    <property type="match status" value="1"/>
</dbReference>
<evidence type="ECO:0000313" key="32">
    <source>
        <dbReference type="RefSeq" id="XP_032127139.1"/>
    </source>
</evidence>
<dbReference type="GO" id="GO:0072534">
    <property type="term" value="C:perineuronal net"/>
    <property type="evidence" value="ECO:0007669"/>
    <property type="project" value="TreeGrafter"/>
</dbReference>
<dbReference type="SUPFAM" id="SSF57196">
    <property type="entry name" value="EGF/Laminin"/>
    <property type="match status" value="1"/>
</dbReference>
<dbReference type="InterPro" id="IPR016187">
    <property type="entry name" value="CTDL_fold"/>
</dbReference>
<evidence type="ECO:0000256" key="4">
    <source>
        <dbReference type="ARBA" id="ARBA00022536"/>
    </source>
</evidence>
<evidence type="ECO:0000313" key="30">
    <source>
        <dbReference type="RefSeq" id="XP_032127136.1"/>
    </source>
</evidence>
<keyword evidence="6 23" id="KW-0732">Signal</keyword>
<dbReference type="PROSITE" id="PS01241">
    <property type="entry name" value="LINK_1"/>
    <property type="match status" value="1"/>
</dbReference>
<dbReference type="GO" id="GO:0005796">
    <property type="term" value="C:Golgi lumen"/>
    <property type="evidence" value="ECO:0007669"/>
    <property type="project" value="UniProtKB-ARBA"/>
</dbReference>
<dbReference type="FunFam" id="3.10.100.10:FF:000003">
    <property type="entry name" value="Versican core protein"/>
    <property type="match status" value="1"/>
</dbReference>
<evidence type="ECO:0000313" key="34">
    <source>
        <dbReference type="RefSeq" id="XP_032127142.1"/>
    </source>
</evidence>
<dbReference type="PROSITE" id="PS50026">
    <property type="entry name" value="EGF_3"/>
    <property type="match status" value="2"/>
</dbReference>
<dbReference type="CTD" id="1463"/>
<evidence type="ECO:0000256" key="18">
    <source>
        <dbReference type="ARBA" id="ARBA00075743"/>
    </source>
</evidence>
<feature type="disulfide bond" evidence="19">
    <location>
        <begin position="1035"/>
        <end position="1044"/>
    </location>
</feature>
<dbReference type="GeneID" id="116544690"/>
<dbReference type="PROSITE" id="PS50963">
    <property type="entry name" value="LINK_2"/>
    <property type="match status" value="2"/>
</dbReference>
<dbReference type="Pfam" id="PF00059">
    <property type="entry name" value="Lectin_C"/>
    <property type="match status" value="1"/>
</dbReference>
<feature type="domain" description="Link" evidence="28">
    <location>
        <begin position="259"/>
        <end position="357"/>
    </location>
</feature>
<evidence type="ECO:0000259" key="26">
    <source>
        <dbReference type="PROSITE" id="PS50835"/>
    </source>
</evidence>
<keyword evidence="9" id="KW-0106">Calcium</keyword>
<feature type="region of interest" description="Disordered" evidence="22">
    <location>
        <begin position="886"/>
        <end position="953"/>
    </location>
</feature>
<keyword evidence="29" id="KW-1185">Reference proteome</keyword>
<dbReference type="GO" id="GO:0002052">
    <property type="term" value="P:positive regulation of neuroblast proliferation"/>
    <property type="evidence" value="ECO:0007669"/>
    <property type="project" value="TreeGrafter"/>
</dbReference>
<evidence type="ECO:0000256" key="12">
    <source>
        <dbReference type="ARBA" id="ARBA00023157"/>
    </source>
</evidence>
<dbReference type="SMART" id="SM00409">
    <property type="entry name" value="IG"/>
    <property type="match status" value="1"/>
</dbReference>
<dbReference type="InterPro" id="IPR035976">
    <property type="entry name" value="Sushi/SCR/CCP_sf"/>
</dbReference>
<feature type="compositionally biased region" description="Polar residues" evidence="22">
    <location>
        <begin position="363"/>
        <end position="373"/>
    </location>
</feature>
<feature type="domain" description="Ig-like" evidence="26">
    <location>
        <begin position="55"/>
        <end position="153"/>
    </location>
</feature>
<dbReference type="InterPro" id="IPR000742">
    <property type="entry name" value="EGF"/>
</dbReference>
<evidence type="ECO:0000256" key="7">
    <source>
        <dbReference type="ARBA" id="ARBA00022734"/>
    </source>
</evidence>
<feature type="region of interest" description="Disordered" evidence="22">
    <location>
        <begin position="529"/>
        <end position="620"/>
    </location>
</feature>
<comment type="caution">
    <text evidence="19">Lacks conserved residue(s) required for the propagation of feature annotation.</text>
</comment>
<feature type="region of interest" description="Disordered" evidence="22">
    <location>
        <begin position="985"/>
        <end position="1010"/>
    </location>
</feature>
<evidence type="ECO:0000256" key="11">
    <source>
        <dbReference type="ARBA" id="ARBA00022974"/>
    </source>
</evidence>
<evidence type="ECO:0000256" key="6">
    <source>
        <dbReference type="ARBA" id="ARBA00022729"/>
    </source>
</evidence>
<dbReference type="PRINTS" id="PR01265">
    <property type="entry name" value="LINKMODULE"/>
</dbReference>
<dbReference type="GO" id="GO:0045202">
    <property type="term" value="C:synapse"/>
    <property type="evidence" value="ECO:0007669"/>
    <property type="project" value="TreeGrafter"/>
</dbReference>
<keyword evidence="15" id="KW-0393">Immunoglobulin domain</keyword>
<dbReference type="SUPFAM" id="SSF56436">
    <property type="entry name" value="C-type lectin-like"/>
    <property type="match status" value="3"/>
</dbReference>
<dbReference type="InterPro" id="IPR016186">
    <property type="entry name" value="C-type_lectin-like/link_sf"/>
</dbReference>
<keyword evidence="10" id="KW-0130">Cell adhesion</keyword>
<feature type="domain" description="C-type lectin" evidence="25">
    <location>
        <begin position="1096"/>
        <end position="1210"/>
    </location>
</feature>
<dbReference type="Gene3D" id="2.10.70.10">
    <property type="entry name" value="Complement Module, domain 1"/>
    <property type="match status" value="1"/>
</dbReference>
<dbReference type="RefSeq" id="XP_032127139.1">
    <property type="nucleotide sequence ID" value="XM_032271248.1"/>
</dbReference>
<dbReference type="Pfam" id="PF00084">
    <property type="entry name" value="Sushi"/>
    <property type="match status" value="1"/>
</dbReference>
<dbReference type="GO" id="GO:0010001">
    <property type="term" value="P:glial cell differentiation"/>
    <property type="evidence" value="ECO:0007669"/>
    <property type="project" value="TreeGrafter"/>
</dbReference>
<keyword evidence="5 20" id="KW-0768">Sushi</keyword>
<dbReference type="GO" id="GO:0005509">
    <property type="term" value="F:calcium ion binding"/>
    <property type="evidence" value="ECO:0007669"/>
    <property type="project" value="InterPro"/>
</dbReference>
<evidence type="ECO:0000259" key="27">
    <source>
        <dbReference type="PROSITE" id="PS50923"/>
    </source>
</evidence>
<keyword evidence="14" id="KW-0373">Hyaluronic acid</keyword>
<evidence type="ECO:0000256" key="5">
    <source>
        <dbReference type="ARBA" id="ARBA00022659"/>
    </source>
</evidence>
<dbReference type="GO" id="GO:0001501">
    <property type="term" value="P:skeletal system development"/>
    <property type="evidence" value="ECO:0007669"/>
    <property type="project" value="TreeGrafter"/>
</dbReference>
<evidence type="ECO:0000256" key="13">
    <source>
        <dbReference type="ARBA" id="ARBA00023180"/>
    </source>
</evidence>
<dbReference type="PROSITE" id="PS50835">
    <property type="entry name" value="IG_LIKE"/>
    <property type="match status" value="1"/>
</dbReference>
<dbReference type="InterPro" id="IPR000538">
    <property type="entry name" value="Link_dom"/>
</dbReference>
<name>A0A6J3HBC0_SAPAP</name>
<feature type="region of interest" description="Disordered" evidence="22">
    <location>
        <begin position="452"/>
        <end position="479"/>
    </location>
</feature>
<feature type="region of interest" description="Disordered" evidence="22">
    <location>
        <begin position="644"/>
        <end position="726"/>
    </location>
</feature>
<dbReference type="GO" id="GO:0007155">
    <property type="term" value="P:cell adhesion"/>
    <property type="evidence" value="ECO:0007669"/>
    <property type="project" value="UniProtKB-KW"/>
</dbReference>
<dbReference type="CDD" id="cd05902">
    <property type="entry name" value="Ig_Neurocan"/>
    <property type="match status" value="1"/>
</dbReference>
<dbReference type="Gene3D" id="2.10.25.10">
    <property type="entry name" value="Laminin"/>
    <property type="match status" value="2"/>
</dbReference>
<dbReference type="SUPFAM" id="SSF57535">
    <property type="entry name" value="Complement control module/SCR domain"/>
    <property type="match status" value="1"/>
</dbReference>
<dbReference type="Proteomes" id="UP000504640">
    <property type="component" value="Unplaced"/>
</dbReference>
<evidence type="ECO:0000256" key="1">
    <source>
        <dbReference type="ARBA" id="ARBA00004613"/>
    </source>
</evidence>
<dbReference type="PROSITE" id="PS01187">
    <property type="entry name" value="EGF_CA"/>
    <property type="match status" value="1"/>
</dbReference>
<dbReference type="FunFam" id="2.10.25.10:FF:000006">
    <property type="entry name" value="Versican core protein-like isoform 1"/>
    <property type="match status" value="1"/>
</dbReference>
<protein>
    <recommendedName>
        <fullName evidence="17">Neurocan core protein</fullName>
    </recommendedName>
    <alternativeName>
        <fullName evidence="18">Chondroitin sulfate proteoglycan 3</fullName>
    </alternativeName>
</protein>
<evidence type="ECO:0000256" key="17">
    <source>
        <dbReference type="ARBA" id="ARBA00073685"/>
    </source>
</evidence>
<dbReference type="PROSITE" id="PS00615">
    <property type="entry name" value="C_TYPE_LECTIN_1"/>
    <property type="match status" value="1"/>
</dbReference>
<keyword evidence="11" id="KW-0654">Proteoglycan</keyword>
<reference evidence="30 31" key="1">
    <citation type="submission" date="2025-04" db="UniProtKB">
        <authorList>
            <consortium name="RefSeq"/>
        </authorList>
    </citation>
    <scope>IDENTIFICATION</scope>
    <source>
        <tissue evidence="30 31">Blood</tissue>
    </source>
</reference>
<comment type="subcellular location">
    <subcellularLocation>
        <location evidence="1">Secreted</location>
    </subcellularLocation>
</comment>
<feature type="signal peptide" evidence="23">
    <location>
        <begin position="1"/>
        <end position="22"/>
    </location>
</feature>
<feature type="domain" description="EGF-like" evidence="24">
    <location>
        <begin position="1009"/>
        <end position="1045"/>
    </location>
</feature>
<evidence type="ECO:0000256" key="23">
    <source>
        <dbReference type="SAM" id="SignalP"/>
    </source>
</evidence>
<evidence type="ECO:0000256" key="19">
    <source>
        <dbReference type="PROSITE-ProRule" id="PRU00076"/>
    </source>
</evidence>
<evidence type="ECO:0000256" key="3">
    <source>
        <dbReference type="ARBA" id="ARBA00022525"/>
    </source>
</evidence>
<dbReference type="RefSeq" id="XP_032127141.1">
    <property type="nucleotide sequence ID" value="XM_032271250.1"/>
</dbReference>
<dbReference type="PROSITE" id="PS01186">
    <property type="entry name" value="EGF_2"/>
    <property type="match status" value="1"/>
</dbReference>
<dbReference type="FunFam" id="2.10.70.10:FF:000003">
    <property type="entry name" value="Versican core protein"/>
    <property type="match status" value="1"/>
</dbReference>
<feature type="compositionally biased region" description="Polar residues" evidence="22">
    <location>
        <begin position="904"/>
        <end position="920"/>
    </location>
</feature>
<evidence type="ECO:0000259" key="28">
    <source>
        <dbReference type="PROSITE" id="PS50963"/>
    </source>
</evidence>
<dbReference type="PROSITE" id="PS00022">
    <property type="entry name" value="EGF_1"/>
    <property type="match status" value="3"/>
</dbReference>
<feature type="chain" id="PRO_5044643504" description="Neurocan core protein" evidence="23">
    <location>
        <begin position="23"/>
        <end position="1322"/>
    </location>
</feature>
<evidence type="ECO:0000256" key="8">
    <source>
        <dbReference type="ARBA" id="ARBA00022737"/>
    </source>
</evidence>
<dbReference type="InterPro" id="IPR018097">
    <property type="entry name" value="EGF_Ca-bd_CS"/>
</dbReference>
<dbReference type="InterPro" id="IPR018378">
    <property type="entry name" value="C-type_lectin_CS"/>
</dbReference>
<evidence type="ECO:0000256" key="10">
    <source>
        <dbReference type="ARBA" id="ARBA00022889"/>
    </source>
</evidence>
<feature type="domain" description="EGF-like" evidence="24">
    <location>
        <begin position="1047"/>
        <end position="1083"/>
    </location>
</feature>
<feature type="domain" description="Link" evidence="28">
    <location>
        <begin position="160"/>
        <end position="255"/>
    </location>
</feature>
<dbReference type="SMART" id="SM00032">
    <property type="entry name" value="CCP"/>
    <property type="match status" value="1"/>
</dbReference>
<dbReference type="RefSeq" id="XP_032127138.1">
    <property type="nucleotide sequence ID" value="XM_032271247.1"/>
</dbReference>
<comment type="function">
    <text evidence="16">May modulate neuronal adhesion and neurite growth during development by binding to neural cell adhesion molecules (NG-CAM and N-CAM). Chondroitin sulfate proteoglycan; binds to hyaluronic acid.</text>
</comment>